<dbReference type="InterPro" id="IPR015867">
    <property type="entry name" value="N-reg_PII/ATP_PRibTrfase_C"/>
</dbReference>
<dbReference type="STRING" id="1188319.OYT1_00131"/>
<dbReference type="Proteomes" id="UP000033070">
    <property type="component" value="Chromosome"/>
</dbReference>
<dbReference type="RefSeq" id="WP_232013216.1">
    <property type="nucleotide sequence ID" value="NZ_AP018738.1"/>
</dbReference>
<gene>
    <name evidence="1" type="ORF">OYT1_ch0621</name>
</gene>
<sequence>MRKPLDCLLTLVCHQSMEELLVSLLLEHPELVSGFSVRHIEGGSQKEILHSMLEQVRGRSRRVELCSVMNLEDAHELIAHLKATASNPEVAYWITPVIEFGRLA</sequence>
<evidence type="ECO:0000313" key="2">
    <source>
        <dbReference type="Proteomes" id="UP000033070"/>
    </source>
</evidence>
<reference evidence="1 2" key="1">
    <citation type="submission" date="2018-06" db="EMBL/GenBank/DDBJ databases">
        <title>OYT1 Genome Sequencing.</title>
        <authorList>
            <person name="Kato S."/>
            <person name="Itoh T."/>
            <person name="Ohkuma M."/>
        </authorList>
    </citation>
    <scope>NUCLEOTIDE SEQUENCE [LARGE SCALE GENOMIC DNA]</scope>
    <source>
        <strain evidence="1 2">OYT1</strain>
    </source>
</reference>
<dbReference type="KEGG" id="fam:OYT1_ch0621"/>
<dbReference type="Gene3D" id="3.30.70.120">
    <property type="match status" value="1"/>
</dbReference>
<evidence type="ECO:0008006" key="3">
    <source>
        <dbReference type="Google" id="ProtNLM"/>
    </source>
</evidence>
<organism evidence="1 2">
    <name type="scientific">Ferriphaselus amnicola</name>
    <dbReference type="NCBI Taxonomy" id="1188319"/>
    <lineage>
        <taxon>Bacteria</taxon>
        <taxon>Pseudomonadati</taxon>
        <taxon>Pseudomonadota</taxon>
        <taxon>Betaproteobacteria</taxon>
        <taxon>Nitrosomonadales</taxon>
        <taxon>Gallionellaceae</taxon>
        <taxon>Ferriphaselus</taxon>
    </lineage>
</organism>
<dbReference type="AlphaFoldDB" id="A0A2Z6G9Q4"/>
<dbReference type="Pfam" id="PF11582">
    <property type="entry name" value="DUF3240"/>
    <property type="match status" value="1"/>
</dbReference>
<evidence type="ECO:0000313" key="1">
    <source>
        <dbReference type="EMBL" id="BBE50188.1"/>
    </source>
</evidence>
<dbReference type="EMBL" id="AP018738">
    <property type="protein sequence ID" value="BBE50188.1"/>
    <property type="molecule type" value="Genomic_DNA"/>
</dbReference>
<keyword evidence="2" id="KW-1185">Reference proteome</keyword>
<protein>
    <recommendedName>
        <fullName evidence="3">DUF3240 domain-containing protein</fullName>
    </recommendedName>
</protein>
<accession>A0A2Z6G9Q4</accession>
<dbReference type="InterPro" id="IPR021634">
    <property type="entry name" value="DUF3240"/>
</dbReference>
<name>A0A2Z6G9Q4_9PROT</name>
<proteinExistence type="predicted"/>